<feature type="active site" description="Proton donor" evidence="8">
    <location>
        <position position="63"/>
    </location>
</feature>
<dbReference type="Pfam" id="PF14437">
    <property type="entry name" value="MafB19-deam"/>
    <property type="match status" value="1"/>
</dbReference>
<feature type="binding site" evidence="8">
    <location>
        <position position="91"/>
    </location>
    <ligand>
        <name>Zn(2+)</name>
        <dbReference type="ChEBI" id="CHEBI:29105"/>
        <note>catalytic</note>
    </ligand>
</feature>
<name>A0A5N1K5H9_9HYPH</name>
<evidence type="ECO:0000256" key="6">
    <source>
        <dbReference type="ARBA" id="ARBA00022833"/>
    </source>
</evidence>
<dbReference type="InterPro" id="IPR016192">
    <property type="entry name" value="APOBEC/CMP_deaminase_Zn-bd"/>
</dbReference>
<dbReference type="InterPro" id="IPR002125">
    <property type="entry name" value="CMP_dCMP_dom"/>
</dbReference>
<evidence type="ECO:0000256" key="4">
    <source>
        <dbReference type="ARBA" id="ARBA00022723"/>
    </source>
</evidence>
<organism evidence="10 11">
    <name type="scientific">Ochrobactrum quorumnocens</name>
    <dbReference type="NCBI Taxonomy" id="271865"/>
    <lineage>
        <taxon>Bacteria</taxon>
        <taxon>Pseudomonadati</taxon>
        <taxon>Pseudomonadota</taxon>
        <taxon>Alphaproteobacteria</taxon>
        <taxon>Hyphomicrobiales</taxon>
        <taxon>Brucellaceae</taxon>
        <taxon>Brucella/Ochrobactrum group</taxon>
        <taxon>Ochrobactrum</taxon>
    </lineage>
</organism>
<dbReference type="AlphaFoldDB" id="A0A5N1K5H9"/>
<dbReference type="CDD" id="cd01285">
    <property type="entry name" value="nucleoside_deaminase"/>
    <property type="match status" value="1"/>
</dbReference>
<comment type="catalytic activity">
    <reaction evidence="7 8">
        <text>adenosine(34) in tRNA + H2O + H(+) = inosine(34) in tRNA + NH4(+)</text>
        <dbReference type="Rhea" id="RHEA:43168"/>
        <dbReference type="Rhea" id="RHEA-COMP:10373"/>
        <dbReference type="Rhea" id="RHEA-COMP:10374"/>
        <dbReference type="ChEBI" id="CHEBI:15377"/>
        <dbReference type="ChEBI" id="CHEBI:15378"/>
        <dbReference type="ChEBI" id="CHEBI:28938"/>
        <dbReference type="ChEBI" id="CHEBI:74411"/>
        <dbReference type="ChEBI" id="CHEBI:82852"/>
        <dbReference type="EC" id="3.5.4.33"/>
    </reaction>
</comment>
<dbReference type="GO" id="GO:0008270">
    <property type="term" value="F:zinc ion binding"/>
    <property type="evidence" value="ECO:0007669"/>
    <property type="project" value="UniProtKB-UniRule"/>
</dbReference>
<dbReference type="SUPFAM" id="SSF53927">
    <property type="entry name" value="Cytidine deaminase-like"/>
    <property type="match status" value="1"/>
</dbReference>
<accession>A0A5N1K5H9</accession>
<dbReference type="Proteomes" id="UP000327108">
    <property type="component" value="Unassembled WGS sequence"/>
</dbReference>
<proteinExistence type="inferred from homology"/>
<dbReference type="EMBL" id="VYXQ01000001">
    <property type="protein sequence ID" value="KAA9370869.1"/>
    <property type="molecule type" value="Genomic_DNA"/>
</dbReference>
<evidence type="ECO:0000256" key="8">
    <source>
        <dbReference type="HAMAP-Rule" id="MF_00972"/>
    </source>
</evidence>
<sequence length="157" mass="17303">MKKVADISAPKVATPMEIALEEAKSAALRGEVPIGAVIVHEGKIIARAGNRTRELNDVTAHAEVLVIRQAGEALKSERLLDCDLYVTLEPCAMCAAAISFARIRRLYYGAADPKGGGVEYGPRFYTQPTCHHVPEIYAGFSEEKSQKILRDFFRDKR</sequence>
<evidence type="ECO:0000256" key="5">
    <source>
        <dbReference type="ARBA" id="ARBA00022801"/>
    </source>
</evidence>
<feature type="domain" description="CMP/dCMP-type deaminase" evidence="9">
    <location>
        <begin position="10"/>
        <end position="119"/>
    </location>
</feature>
<dbReference type="EC" id="3.5.4.33" evidence="8"/>
<keyword evidence="3 8" id="KW-0819">tRNA processing</keyword>
<dbReference type="GO" id="GO:0052717">
    <property type="term" value="F:tRNA-specific adenosine-34 deaminase activity"/>
    <property type="evidence" value="ECO:0007669"/>
    <property type="project" value="UniProtKB-UniRule"/>
</dbReference>
<keyword evidence="6 8" id="KW-0862">Zinc</keyword>
<dbReference type="PANTHER" id="PTHR11079:SF202">
    <property type="entry name" value="TRNA-SPECIFIC ADENOSINE DEAMINASE"/>
    <property type="match status" value="1"/>
</dbReference>
<reference evidence="10 11" key="1">
    <citation type="submission" date="2019-09" db="EMBL/GenBank/DDBJ databases">
        <title>Biological control of the noxious weed angled onion (Allium triquetrum) thwarted by endophytic bacteria in Victoria, Australia.</title>
        <authorList>
            <person name="Tehranchian P."/>
            <person name="Adair R.J."/>
            <person name="Van T.H."/>
            <person name="Morrison P.D."/>
            <person name="Williams H."/>
            <person name="Lawrie A.C."/>
        </authorList>
    </citation>
    <scope>NUCLEOTIDE SEQUENCE [LARGE SCALE GENOMIC DNA]</scope>
    <source>
        <strain evidence="10 11">RPTAtOch1</strain>
    </source>
</reference>
<dbReference type="InterPro" id="IPR016193">
    <property type="entry name" value="Cytidine_deaminase-like"/>
</dbReference>
<comment type="cofactor">
    <cofactor evidence="8">
        <name>Zn(2+)</name>
        <dbReference type="ChEBI" id="CHEBI:29105"/>
    </cofactor>
    <text evidence="8">Binds 1 zinc ion per subunit.</text>
</comment>
<comment type="similarity">
    <text evidence="1">Belongs to the cytidine and deoxycytidylate deaminase family. ADAT2 subfamily.</text>
</comment>
<dbReference type="InterPro" id="IPR028883">
    <property type="entry name" value="tRNA_aden_deaminase"/>
</dbReference>
<dbReference type="Gene3D" id="3.40.140.10">
    <property type="entry name" value="Cytidine Deaminase, domain 2"/>
    <property type="match status" value="1"/>
</dbReference>
<evidence type="ECO:0000256" key="1">
    <source>
        <dbReference type="ARBA" id="ARBA00010669"/>
    </source>
</evidence>
<dbReference type="PANTHER" id="PTHR11079">
    <property type="entry name" value="CYTOSINE DEAMINASE FAMILY MEMBER"/>
    <property type="match status" value="1"/>
</dbReference>
<evidence type="ECO:0000256" key="2">
    <source>
        <dbReference type="ARBA" id="ARBA00011738"/>
    </source>
</evidence>
<evidence type="ECO:0000313" key="11">
    <source>
        <dbReference type="Proteomes" id="UP000327108"/>
    </source>
</evidence>
<dbReference type="GO" id="GO:0002100">
    <property type="term" value="P:tRNA wobble adenosine to inosine editing"/>
    <property type="evidence" value="ECO:0007669"/>
    <property type="project" value="UniProtKB-UniRule"/>
</dbReference>
<keyword evidence="5 8" id="KW-0378">Hydrolase</keyword>
<evidence type="ECO:0000259" key="9">
    <source>
        <dbReference type="PROSITE" id="PS51747"/>
    </source>
</evidence>
<dbReference type="InterPro" id="IPR058535">
    <property type="entry name" value="MafB19-deam"/>
</dbReference>
<comment type="caution">
    <text evidence="10">The sequence shown here is derived from an EMBL/GenBank/DDBJ whole genome shotgun (WGS) entry which is preliminary data.</text>
</comment>
<dbReference type="HAMAP" id="MF_00972">
    <property type="entry name" value="tRNA_aden_deaminase"/>
    <property type="match status" value="1"/>
</dbReference>
<feature type="binding site" evidence="8">
    <location>
        <position position="61"/>
    </location>
    <ligand>
        <name>Zn(2+)</name>
        <dbReference type="ChEBI" id="CHEBI:29105"/>
        <note>catalytic</note>
    </ligand>
</feature>
<evidence type="ECO:0000256" key="3">
    <source>
        <dbReference type="ARBA" id="ARBA00022694"/>
    </source>
</evidence>
<evidence type="ECO:0000313" key="10">
    <source>
        <dbReference type="EMBL" id="KAA9370869.1"/>
    </source>
</evidence>
<evidence type="ECO:0000256" key="7">
    <source>
        <dbReference type="ARBA" id="ARBA00048045"/>
    </source>
</evidence>
<dbReference type="PROSITE" id="PS00903">
    <property type="entry name" value="CYT_DCMP_DEAMINASES_1"/>
    <property type="match status" value="1"/>
</dbReference>
<gene>
    <name evidence="8" type="primary">tadA</name>
    <name evidence="10" type="ORF">F3W84_00140</name>
</gene>
<keyword evidence="11" id="KW-1185">Reference proteome</keyword>
<comment type="subunit">
    <text evidence="2 8">Homodimer.</text>
</comment>
<keyword evidence="4 8" id="KW-0479">Metal-binding</keyword>
<protein>
    <recommendedName>
        <fullName evidence="8">tRNA-specific adenosine deaminase</fullName>
        <ecNumber evidence="8">3.5.4.33</ecNumber>
    </recommendedName>
</protein>
<dbReference type="PROSITE" id="PS51747">
    <property type="entry name" value="CYT_DCMP_DEAMINASES_2"/>
    <property type="match status" value="1"/>
</dbReference>
<comment type="function">
    <text evidence="8">Catalyzes the deamination of adenosine to inosine at the wobble position 34 of tRNA(Arg2).</text>
</comment>
<feature type="binding site" evidence="8">
    <location>
        <position position="94"/>
    </location>
    <ligand>
        <name>Zn(2+)</name>
        <dbReference type="ChEBI" id="CHEBI:29105"/>
        <note>catalytic</note>
    </ligand>
</feature>